<dbReference type="Gene3D" id="1.50.10.100">
    <property type="entry name" value="Chondroitin AC/alginate lyase"/>
    <property type="match status" value="1"/>
</dbReference>
<sequence length="473" mass="51232">MLTPTLFLSVSLFLVQSPLGFVRADVQPFTAYPNDFVDPSYIAAGNFANTTGGAQESIISWANYLSASGPWSVTNKPFAAPSGDKKDYMSWAPYWWPNCTEVGNTTELTPQQVWVTCPYVNRDGQFNPDRLTINDIGAFFNLSDAILYNALAFSFENKSSSVYSQNIVKFVNAWFLDSTTGMNPNLNYAQMQRGPTGQVGSHTGILDLKGFVKIVSGIIVLRERKCTDWTDAIDAQMIAWTNKYINWLETNKLGIDECASANNHGSFCFNQLLALKLLVNDVSGSVDAGNKFFNGIFQGQINSTGDQPLEASRTHPYHYRNYNLAAMITNARLLKYADPTSNPWNMTTKAGTTIQNALDMVMTVDPDKSAEGYAVGEIWPNIAAIASTYGDPTGKYVEFLAKSFPEYADDGDFLWNQPLAGGKVTVGTGTASSGSTLPKSTETSGSGALADNGLGGFLVAIVAVIFVSAAGVV</sequence>
<keyword evidence="3" id="KW-0812">Transmembrane</keyword>
<feature type="domain" description="Alginate lyase" evidence="5">
    <location>
        <begin position="72"/>
        <end position="363"/>
    </location>
</feature>
<gene>
    <name evidence="6" type="ORF">DFH08DRAFT_748866</name>
</gene>
<evidence type="ECO:0000313" key="6">
    <source>
        <dbReference type="EMBL" id="KAJ7337527.1"/>
    </source>
</evidence>
<dbReference type="GO" id="GO:0042597">
    <property type="term" value="C:periplasmic space"/>
    <property type="evidence" value="ECO:0007669"/>
    <property type="project" value="InterPro"/>
</dbReference>
<evidence type="ECO:0000256" key="4">
    <source>
        <dbReference type="SAM" id="SignalP"/>
    </source>
</evidence>
<keyword evidence="7" id="KW-1185">Reference proteome</keyword>
<keyword evidence="1 4" id="KW-0732">Signal</keyword>
<proteinExistence type="predicted"/>
<dbReference type="AlphaFoldDB" id="A0AAD6ZTZ2"/>
<name>A0AAD6ZTZ2_9AGAR</name>
<accession>A0AAD6ZTZ2</accession>
<dbReference type="Proteomes" id="UP001218218">
    <property type="component" value="Unassembled WGS sequence"/>
</dbReference>
<feature type="chain" id="PRO_5042136648" evidence="4">
    <location>
        <begin position="25"/>
        <end position="473"/>
    </location>
</feature>
<protein>
    <submittedName>
        <fullName evidence="6">Chondroitin AC/alginate lyase</fullName>
    </submittedName>
</protein>
<organism evidence="6 7">
    <name type="scientific">Mycena albidolilacea</name>
    <dbReference type="NCBI Taxonomy" id="1033008"/>
    <lineage>
        <taxon>Eukaryota</taxon>
        <taxon>Fungi</taxon>
        <taxon>Dikarya</taxon>
        <taxon>Basidiomycota</taxon>
        <taxon>Agaricomycotina</taxon>
        <taxon>Agaricomycetes</taxon>
        <taxon>Agaricomycetidae</taxon>
        <taxon>Agaricales</taxon>
        <taxon>Marasmiineae</taxon>
        <taxon>Mycenaceae</taxon>
        <taxon>Mycena</taxon>
    </lineage>
</organism>
<dbReference type="InterPro" id="IPR008397">
    <property type="entry name" value="Alginate_lyase_dom"/>
</dbReference>
<evidence type="ECO:0000256" key="2">
    <source>
        <dbReference type="ARBA" id="ARBA00023239"/>
    </source>
</evidence>
<evidence type="ECO:0000313" key="7">
    <source>
        <dbReference type="Proteomes" id="UP001218218"/>
    </source>
</evidence>
<dbReference type="InterPro" id="IPR008929">
    <property type="entry name" value="Chondroitin_lyas"/>
</dbReference>
<dbReference type="Pfam" id="PF05426">
    <property type="entry name" value="Alginate_lyase"/>
    <property type="match status" value="1"/>
</dbReference>
<dbReference type="EMBL" id="JARIHO010000029">
    <property type="protein sequence ID" value="KAJ7337527.1"/>
    <property type="molecule type" value="Genomic_DNA"/>
</dbReference>
<keyword evidence="3" id="KW-0472">Membrane</keyword>
<feature type="transmembrane region" description="Helical" evidence="3">
    <location>
        <begin position="453"/>
        <end position="472"/>
    </location>
</feature>
<evidence type="ECO:0000256" key="1">
    <source>
        <dbReference type="ARBA" id="ARBA00022729"/>
    </source>
</evidence>
<feature type="signal peptide" evidence="4">
    <location>
        <begin position="1"/>
        <end position="24"/>
    </location>
</feature>
<dbReference type="SUPFAM" id="SSF48230">
    <property type="entry name" value="Chondroitin AC/alginate lyase"/>
    <property type="match status" value="1"/>
</dbReference>
<keyword evidence="2 6" id="KW-0456">Lyase</keyword>
<comment type="caution">
    <text evidence="6">The sequence shown here is derived from an EMBL/GenBank/DDBJ whole genome shotgun (WGS) entry which is preliminary data.</text>
</comment>
<keyword evidence="3" id="KW-1133">Transmembrane helix</keyword>
<evidence type="ECO:0000256" key="3">
    <source>
        <dbReference type="SAM" id="Phobius"/>
    </source>
</evidence>
<reference evidence="6" key="1">
    <citation type="submission" date="2023-03" db="EMBL/GenBank/DDBJ databases">
        <title>Massive genome expansion in bonnet fungi (Mycena s.s.) driven by repeated elements and novel gene families across ecological guilds.</title>
        <authorList>
            <consortium name="Lawrence Berkeley National Laboratory"/>
            <person name="Harder C.B."/>
            <person name="Miyauchi S."/>
            <person name="Viragh M."/>
            <person name="Kuo A."/>
            <person name="Thoen E."/>
            <person name="Andreopoulos B."/>
            <person name="Lu D."/>
            <person name="Skrede I."/>
            <person name="Drula E."/>
            <person name="Henrissat B."/>
            <person name="Morin E."/>
            <person name="Kohler A."/>
            <person name="Barry K."/>
            <person name="LaButti K."/>
            <person name="Morin E."/>
            <person name="Salamov A."/>
            <person name="Lipzen A."/>
            <person name="Mereny Z."/>
            <person name="Hegedus B."/>
            <person name="Baldrian P."/>
            <person name="Stursova M."/>
            <person name="Weitz H."/>
            <person name="Taylor A."/>
            <person name="Grigoriev I.V."/>
            <person name="Nagy L.G."/>
            <person name="Martin F."/>
            <person name="Kauserud H."/>
        </authorList>
    </citation>
    <scope>NUCLEOTIDE SEQUENCE</scope>
    <source>
        <strain evidence="6">CBHHK002</strain>
    </source>
</reference>
<evidence type="ECO:0000259" key="5">
    <source>
        <dbReference type="Pfam" id="PF05426"/>
    </source>
</evidence>
<dbReference type="GO" id="GO:0016829">
    <property type="term" value="F:lyase activity"/>
    <property type="evidence" value="ECO:0007669"/>
    <property type="project" value="UniProtKB-KW"/>
</dbReference>